<evidence type="ECO:0000313" key="3">
    <source>
        <dbReference type="Proteomes" id="UP000269412"/>
    </source>
</evidence>
<dbReference type="RefSeq" id="WP_121066125.1">
    <property type="nucleotide sequence ID" value="NZ_RBIQ01000008.1"/>
</dbReference>
<dbReference type="OrthoDB" id="1414892at2"/>
<protein>
    <recommendedName>
        <fullName evidence="4">YD repeat-containing protein</fullName>
    </recommendedName>
</protein>
<evidence type="ECO:0000256" key="1">
    <source>
        <dbReference type="SAM" id="SignalP"/>
    </source>
</evidence>
<name>A0A495E7Z3_9FLAO</name>
<accession>A0A495E7Z3</accession>
<dbReference type="EMBL" id="RBIQ01000008">
    <property type="protein sequence ID" value="RKR12916.1"/>
    <property type="molecule type" value="Genomic_DNA"/>
</dbReference>
<comment type="caution">
    <text evidence="2">The sequence shown here is derived from an EMBL/GenBank/DDBJ whole genome shotgun (WGS) entry which is preliminary data.</text>
</comment>
<proteinExistence type="predicted"/>
<feature type="chain" id="PRO_5019858093" description="YD repeat-containing protein" evidence="1">
    <location>
        <begin position="23"/>
        <end position="301"/>
    </location>
</feature>
<gene>
    <name evidence="2" type="ORF">CLV91_1628</name>
</gene>
<sequence length="301" mass="35641">MKNYTLYFFVFLFLNFFSPVNAQEIRIFSTKDFDLKDSVQTCLVNTKYGKEEYEFLKDGRLSKSITRHSDADYSITYYKYEEKFLIEKRFENYRENTFDPSTSIANIYTIDSTTTLKITEKILTYSKEFLEQYEYTYSKEKVLEKITRTNDTGIDTTVITFTNFKGENTKTYSLNGEVIKSIRTSKIKRKNTPEQKLVLTKTFLNGEAISAEEDIVNLNGKIVSKTKFLFNTVKKEFEPQEVIRYDYNENDMLIKTEEKLEDTITIKEYVYQYDDGDSGNWIKQIITPDNSYKTRTITYFE</sequence>
<keyword evidence="3" id="KW-1185">Reference proteome</keyword>
<organism evidence="2 3">
    <name type="scientific">Maribacter vaceletii</name>
    <dbReference type="NCBI Taxonomy" id="1206816"/>
    <lineage>
        <taxon>Bacteria</taxon>
        <taxon>Pseudomonadati</taxon>
        <taxon>Bacteroidota</taxon>
        <taxon>Flavobacteriia</taxon>
        <taxon>Flavobacteriales</taxon>
        <taxon>Flavobacteriaceae</taxon>
        <taxon>Maribacter</taxon>
    </lineage>
</organism>
<evidence type="ECO:0008006" key="4">
    <source>
        <dbReference type="Google" id="ProtNLM"/>
    </source>
</evidence>
<evidence type="ECO:0000313" key="2">
    <source>
        <dbReference type="EMBL" id="RKR12916.1"/>
    </source>
</evidence>
<dbReference type="AlphaFoldDB" id="A0A495E7Z3"/>
<reference evidence="2 3" key="1">
    <citation type="submission" date="2018-10" db="EMBL/GenBank/DDBJ databases">
        <title>Genomic Encyclopedia of Archaeal and Bacterial Type Strains, Phase II (KMG-II): from individual species to whole genera.</title>
        <authorList>
            <person name="Goeker M."/>
        </authorList>
    </citation>
    <scope>NUCLEOTIDE SEQUENCE [LARGE SCALE GENOMIC DNA]</scope>
    <source>
        <strain evidence="2 3">DSM 25230</strain>
    </source>
</reference>
<dbReference type="Proteomes" id="UP000269412">
    <property type="component" value="Unassembled WGS sequence"/>
</dbReference>
<feature type="signal peptide" evidence="1">
    <location>
        <begin position="1"/>
        <end position="22"/>
    </location>
</feature>
<keyword evidence="1" id="KW-0732">Signal</keyword>